<protein>
    <recommendedName>
        <fullName evidence="2">tRNA threonylcarbamoyladenosine biosynthesis protein TsaB</fullName>
    </recommendedName>
    <alternativeName>
        <fullName evidence="3">t(6)A37 threonylcarbamoyladenosine biosynthesis protein TsaB</fullName>
    </alternativeName>
</protein>
<sequence length="234" mass="25155">MASILAIETSTAACSVALSVGDSIFSRYSEEPRSHTKLIMAMVDAVLVEAGITVPMLDAIAVTVGPGSFTGLRIGFATAQGLAFGAQLPVIPVSTLQVMAETYKRKYSENDQHPGIVMPLLDARMGEFNCGGYQLNSDGQYKSVIEDQLLTTDAAGQLVERLKPQVIVGDALALIDTAGLQQYSYQSLHPDALDLLEIALIKQARNEAVDIGSVELVYLRGTDAWKKHTKLRTV</sequence>
<comment type="caution">
    <text evidence="5">The sequence shown here is derived from an EMBL/GenBank/DDBJ whole genome shotgun (WGS) entry which is preliminary data.</text>
</comment>
<name>Q1YS19_9GAMM</name>
<proteinExistence type="inferred from homology"/>
<dbReference type="GO" id="GO:0002949">
    <property type="term" value="P:tRNA threonylcarbamoyladenosine modification"/>
    <property type="evidence" value="ECO:0007669"/>
    <property type="project" value="InterPro"/>
</dbReference>
<evidence type="ECO:0000259" key="4">
    <source>
        <dbReference type="Pfam" id="PF00814"/>
    </source>
</evidence>
<comment type="similarity">
    <text evidence="1">Belongs to the KAE1 / TsaD family. TsaB subfamily.</text>
</comment>
<organism evidence="5 6">
    <name type="scientific">gamma proteobacterium HTCC2207</name>
    <dbReference type="NCBI Taxonomy" id="314287"/>
    <lineage>
        <taxon>Bacteria</taxon>
        <taxon>Pseudomonadati</taxon>
        <taxon>Pseudomonadota</taxon>
        <taxon>Gammaproteobacteria</taxon>
        <taxon>Cellvibrionales</taxon>
        <taxon>Porticoccaceae</taxon>
        <taxon>SAR92 clade</taxon>
    </lineage>
</organism>
<dbReference type="InterPro" id="IPR043129">
    <property type="entry name" value="ATPase_NBD"/>
</dbReference>
<dbReference type="PANTHER" id="PTHR11735:SF11">
    <property type="entry name" value="TRNA THREONYLCARBAMOYLADENOSINE BIOSYNTHESIS PROTEIN TSAB"/>
    <property type="match status" value="1"/>
</dbReference>
<dbReference type="PANTHER" id="PTHR11735">
    <property type="entry name" value="TRNA N6-ADENOSINE THREONYLCARBAMOYLTRANSFERASE"/>
    <property type="match status" value="1"/>
</dbReference>
<dbReference type="NCBIfam" id="TIGR03725">
    <property type="entry name" value="T6A_YeaZ"/>
    <property type="match status" value="1"/>
</dbReference>
<dbReference type="AlphaFoldDB" id="Q1YS19"/>
<dbReference type="EMBL" id="AAPI01000004">
    <property type="protein sequence ID" value="EAS46876.1"/>
    <property type="molecule type" value="Genomic_DNA"/>
</dbReference>
<dbReference type="CDD" id="cd24032">
    <property type="entry name" value="ASKHA_NBD_TsaB"/>
    <property type="match status" value="1"/>
</dbReference>
<dbReference type="HOGENOM" id="CLU_064886_2_0_6"/>
<evidence type="ECO:0000256" key="3">
    <source>
        <dbReference type="ARBA" id="ARBA00032446"/>
    </source>
</evidence>
<dbReference type="SUPFAM" id="SSF53067">
    <property type="entry name" value="Actin-like ATPase domain"/>
    <property type="match status" value="2"/>
</dbReference>
<keyword evidence="6" id="KW-1185">Reference proteome</keyword>
<accession>Q1YS19</accession>
<evidence type="ECO:0000313" key="5">
    <source>
        <dbReference type="EMBL" id="EAS46876.1"/>
    </source>
</evidence>
<dbReference type="Proteomes" id="UP000005555">
    <property type="component" value="Unassembled WGS sequence"/>
</dbReference>
<feature type="domain" description="Gcp-like" evidence="4">
    <location>
        <begin position="33"/>
        <end position="150"/>
    </location>
</feature>
<dbReference type="Gene3D" id="3.30.420.40">
    <property type="match status" value="2"/>
</dbReference>
<reference evidence="5 6" key="1">
    <citation type="submission" date="2006-03" db="EMBL/GenBank/DDBJ databases">
        <authorList>
            <person name="Giovannoni S.J."/>
            <person name="Cho J.-C."/>
            <person name="Ferriera S."/>
            <person name="Johnson J."/>
            <person name="Kravitz S."/>
            <person name="Halpern A."/>
            <person name="Remington K."/>
            <person name="Beeson K."/>
            <person name="Tran B."/>
            <person name="Rogers Y.-H."/>
            <person name="Friedman R."/>
            <person name="Venter J.C."/>
        </authorList>
    </citation>
    <scope>NUCLEOTIDE SEQUENCE [LARGE SCALE GENOMIC DNA]</scope>
    <source>
        <strain evidence="5 6">HTCC2207</strain>
    </source>
</reference>
<gene>
    <name evidence="5" type="ORF">GB2207_04587</name>
</gene>
<evidence type="ECO:0000256" key="2">
    <source>
        <dbReference type="ARBA" id="ARBA00019012"/>
    </source>
</evidence>
<dbReference type="STRING" id="314287.GB2207_04587"/>
<dbReference type="Pfam" id="PF00814">
    <property type="entry name" value="TsaD"/>
    <property type="match status" value="1"/>
</dbReference>
<dbReference type="InterPro" id="IPR022496">
    <property type="entry name" value="T6A_TsaB"/>
</dbReference>
<dbReference type="InterPro" id="IPR000905">
    <property type="entry name" value="Gcp-like_dom"/>
</dbReference>
<dbReference type="eggNOG" id="COG1214">
    <property type="taxonomic scope" value="Bacteria"/>
</dbReference>
<evidence type="ECO:0000256" key="1">
    <source>
        <dbReference type="ARBA" id="ARBA00010493"/>
    </source>
</evidence>
<evidence type="ECO:0000313" key="6">
    <source>
        <dbReference type="Proteomes" id="UP000005555"/>
    </source>
</evidence>
<dbReference type="GO" id="GO:0005829">
    <property type="term" value="C:cytosol"/>
    <property type="evidence" value="ECO:0007669"/>
    <property type="project" value="TreeGrafter"/>
</dbReference>